<dbReference type="RefSeq" id="WP_197723018.1">
    <property type="nucleotide sequence ID" value="NZ_CP118137.1"/>
</dbReference>
<organism evidence="2 3">
    <name type="scientific">Pseudomonas chlororaphis</name>
    <dbReference type="NCBI Taxonomy" id="587753"/>
    <lineage>
        <taxon>Bacteria</taxon>
        <taxon>Pseudomonadati</taxon>
        <taxon>Pseudomonadota</taxon>
        <taxon>Gammaproteobacteria</taxon>
        <taxon>Pseudomonadales</taxon>
        <taxon>Pseudomonadaceae</taxon>
        <taxon>Pseudomonas</taxon>
    </lineage>
</organism>
<evidence type="ECO:0000259" key="1">
    <source>
        <dbReference type="PROSITE" id="PS51186"/>
    </source>
</evidence>
<dbReference type="PROSITE" id="PS51186">
    <property type="entry name" value="GNAT"/>
    <property type="match status" value="1"/>
</dbReference>
<accession>A0AAX3FX03</accession>
<name>A0AAX3FX03_9PSED</name>
<dbReference type="InterPro" id="IPR016181">
    <property type="entry name" value="Acyl_CoA_acyltransferase"/>
</dbReference>
<dbReference type="CDD" id="cd04301">
    <property type="entry name" value="NAT_SF"/>
    <property type="match status" value="1"/>
</dbReference>
<dbReference type="Proteomes" id="UP000277437">
    <property type="component" value="Chromosome"/>
</dbReference>
<dbReference type="EMBL" id="LR134334">
    <property type="protein sequence ID" value="VEF74736.1"/>
    <property type="molecule type" value="Genomic_DNA"/>
</dbReference>
<reference evidence="2 3" key="1">
    <citation type="submission" date="2018-12" db="EMBL/GenBank/DDBJ databases">
        <authorList>
            <consortium name="Pathogen Informatics"/>
        </authorList>
    </citation>
    <scope>NUCLEOTIDE SEQUENCE [LARGE SCALE GENOMIC DNA]</scope>
    <source>
        <strain evidence="2 3">NCTC7357</strain>
    </source>
</reference>
<gene>
    <name evidence="2" type="ORF">NCTC7357_03045</name>
</gene>
<evidence type="ECO:0000313" key="2">
    <source>
        <dbReference type="EMBL" id="VEF74736.1"/>
    </source>
</evidence>
<sequence>MTEVKHLDRQHDFVVMVHENAPAAGRGRINELLDQYNVSQTGISDNEPLDLTVTDPLSGEVVGGLVGRTSLGVFFINYFYLPDTLRGKGYGSQILHQAERLAALRGCRTALLFTMEIQAPAFYEKNGYEVFGRVECNPRGNARLFMRKPIQPLD</sequence>
<dbReference type="Gene3D" id="3.40.630.30">
    <property type="match status" value="1"/>
</dbReference>
<dbReference type="Pfam" id="PF13508">
    <property type="entry name" value="Acetyltransf_7"/>
    <property type="match status" value="1"/>
</dbReference>
<dbReference type="InterPro" id="IPR000182">
    <property type="entry name" value="GNAT_dom"/>
</dbReference>
<dbReference type="AlphaFoldDB" id="A0AAX3FX03"/>
<dbReference type="SUPFAM" id="SSF55729">
    <property type="entry name" value="Acyl-CoA N-acyltransferases (Nat)"/>
    <property type="match status" value="1"/>
</dbReference>
<protein>
    <submittedName>
        <fullName evidence="2">Acetyltransferase</fullName>
    </submittedName>
</protein>
<proteinExistence type="predicted"/>
<evidence type="ECO:0000313" key="3">
    <source>
        <dbReference type="Proteomes" id="UP000277437"/>
    </source>
</evidence>
<dbReference type="GO" id="GO:0016747">
    <property type="term" value="F:acyltransferase activity, transferring groups other than amino-acyl groups"/>
    <property type="evidence" value="ECO:0007669"/>
    <property type="project" value="InterPro"/>
</dbReference>
<feature type="domain" description="N-acetyltransferase" evidence="1">
    <location>
        <begin position="1"/>
        <end position="151"/>
    </location>
</feature>